<name>A0A3M7STT2_BRAPC</name>
<feature type="compositionally biased region" description="Low complexity" evidence="1">
    <location>
        <begin position="61"/>
        <end position="75"/>
    </location>
</feature>
<keyword evidence="2" id="KW-0732">Signal</keyword>
<gene>
    <name evidence="3" type="ORF">BpHYR1_040936</name>
</gene>
<organism evidence="3 4">
    <name type="scientific">Brachionus plicatilis</name>
    <name type="common">Marine rotifer</name>
    <name type="synonym">Brachionus muelleri</name>
    <dbReference type="NCBI Taxonomy" id="10195"/>
    <lineage>
        <taxon>Eukaryota</taxon>
        <taxon>Metazoa</taxon>
        <taxon>Spiralia</taxon>
        <taxon>Gnathifera</taxon>
        <taxon>Rotifera</taxon>
        <taxon>Eurotatoria</taxon>
        <taxon>Monogononta</taxon>
        <taxon>Pseudotrocha</taxon>
        <taxon>Ploima</taxon>
        <taxon>Brachionidae</taxon>
        <taxon>Brachionus</taxon>
    </lineage>
</organism>
<dbReference type="Proteomes" id="UP000276133">
    <property type="component" value="Unassembled WGS sequence"/>
</dbReference>
<protein>
    <submittedName>
        <fullName evidence="3">Uncharacterized protein</fullName>
    </submittedName>
</protein>
<sequence length="114" mass="12087">MNKIIFAVFFIGLIVGGNSSPVYQEYTQTSSYDTPAPEPVPVEAAPVQQDSYAAPAPEPVPVESAPDSYAAPAPEPVPVEAAPVQQDSYAAPVQQSSLIFGDIFSLNRFSSRSI</sequence>
<keyword evidence="4" id="KW-1185">Reference proteome</keyword>
<evidence type="ECO:0000313" key="4">
    <source>
        <dbReference type="Proteomes" id="UP000276133"/>
    </source>
</evidence>
<evidence type="ECO:0000256" key="2">
    <source>
        <dbReference type="SAM" id="SignalP"/>
    </source>
</evidence>
<accession>A0A3M7STT2</accession>
<comment type="caution">
    <text evidence="3">The sequence shown here is derived from an EMBL/GenBank/DDBJ whole genome shotgun (WGS) entry which is preliminary data.</text>
</comment>
<dbReference type="AlphaFoldDB" id="A0A3M7STT2"/>
<dbReference type="EMBL" id="REGN01000788">
    <property type="protein sequence ID" value="RNA39115.1"/>
    <property type="molecule type" value="Genomic_DNA"/>
</dbReference>
<feature type="region of interest" description="Disordered" evidence="1">
    <location>
        <begin position="28"/>
        <end position="75"/>
    </location>
</feature>
<reference evidence="3 4" key="1">
    <citation type="journal article" date="2018" name="Sci. Rep.">
        <title>Genomic signatures of local adaptation to the degree of environmental predictability in rotifers.</title>
        <authorList>
            <person name="Franch-Gras L."/>
            <person name="Hahn C."/>
            <person name="Garcia-Roger E.M."/>
            <person name="Carmona M.J."/>
            <person name="Serra M."/>
            <person name="Gomez A."/>
        </authorList>
    </citation>
    <scope>NUCLEOTIDE SEQUENCE [LARGE SCALE GENOMIC DNA]</scope>
    <source>
        <strain evidence="3">HYR1</strain>
    </source>
</reference>
<proteinExistence type="predicted"/>
<evidence type="ECO:0000313" key="3">
    <source>
        <dbReference type="EMBL" id="RNA39115.1"/>
    </source>
</evidence>
<evidence type="ECO:0000256" key="1">
    <source>
        <dbReference type="SAM" id="MobiDB-lite"/>
    </source>
</evidence>
<feature type="chain" id="PRO_5018192754" evidence="2">
    <location>
        <begin position="20"/>
        <end position="114"/>
    </location>
</feature>
<feature type="signal peptide" evidence="2">
    <location>
        <begin position="1"/>
        <end position="19"/>
    </location>
</feature>